<accession>J9F861</accession>
<dbReference type="AlphaFoldDB" id="J9F861"/>
<name>J9F861_9ZZZZ</name>
<dbReference type="EMBL" id="AMCI01008714">
    <property type="protein sequence ID" value="EJW90638.1"/>
    <property type="molecule type" value="Genomic_DNA"/>
</dbReference>
<proteinExistence type="predicted"/>
<comment type="caution">
    <text evidence="1">The sequence shown here is derived from an EMBL/GenBank/DDBJ whole genome shotgun (WGS) entry which is preliminary data.</text>
</comment>
<organism evidence="1">
    <name type="scientific">gut metagenome</name>
    <dbReference type="NCBI Taxonomy" id="749906"/>
    <lineage>
        <taxon>unclassified sequences</taxon>
        <taxon>metagenomes</taxon>
        <taxon>organismal metagenomes</taxon>
    </lineage>
</organism>
<protein>
    <submittedName>
        <fullName evidence="1">Uncharacterized protein</fullName>
    </submittedName>
</protein>
<sequence length="377" mass="41911">MEALRVGSMHTQLVGASGEGVEGHQRLRAPFLEHFVVRHRLFAVNEVHQLPRSVVQVRTQRQTDVPFRSGGPTVEQGHIALVHSAVGKLLLQMAVHLQALGDDQQARRVLVEPVYDERSGGIGIALAHPAEDRVHRLLARHREQACGLVHNAQILVLEDYLERRIAMDVLGQRVGLDGQALEHEPQNGSALALAGRIVAAVVADFLFGRVAPPELGHAHGAQVMQVGILQQLGGCTFARSGRRFLAHRLLEELAQVDGLTPCIFQPELFEEPELQGSRALFPFLLQGGDGGLVSFDLSLLFVEEGLPPTFQTLHFSFLELAFADHRVAFRLRQRGLCQCGLRHCVLCQLGFRQLGFRLRCFCYCVLRHCAFRQRGFR</sequence>
<reference evidence="1" key="1">
    <citation type="journal article" date="2012" name="PLoS ONE">
        <title>Gene sets for utilization of primary and secondary nutrition supplies in the distal gut of endangered iberian lynx.</title>
        <authorList>
            <person name="Alcaide M."/>
            <person name="Messina E."/>
            <person name="Richter M."/>
            <person name="Bargiela R."/>
            <person name="Peplies J."/>
            <person name="Huws S.A."/>
            <person name="Newbold C.J."/>
            <person name="Golyshin P.N."/>
            <person name="Simon M.A."/>
            <person name="Lopez G."/>
            <person name="Yakimov M.M."/>
            <person name="Ferrer M."/>
        </authorList>
    </citation>
    <scope>NUCLEOTIDE SEQUENCE</scope>
</reference>
<evidence type="ECO:0000313" key="1">
    <source>
        <dbReference type="EMBL" id="EJW90638.1"/>
    </source>
</evidence>
<gene>
    <name evidence="1" type="ORF">EVA_21260</name>
</gene>